<dbReference type="AlphaFoldDB" id="A0A641AV89"/>
<name>A0A641AV89_9ACTN</name>
<keyword evidence="4" id="KW-1185">Reference proteome</keyword>
<reference evidence="3" key="1">
    <citation type="submission" date="2019-09" db="EMBL/GenBank/DDBJ databases">
        <authorList>
            <person name="Li J."/>
        </authorList>
    </citation>
    <scope>NUCLEOTIDE SEQUENCE [LARGE SCALE GENOMIC DNA]</scope>
    <source>
        <strain evidence="3">NRBC 14897</strain>
    </source>
</reference>
<dbReference type="Gene3D" id="3.40.50.2000">
    <property type="entry name" value="Glycogen Phosphorylase B"/>
    <property type="match status" value="1"/>
</dbReference>
<dbReference type="Proteomes" id="UP001515100">
    <property type="component" value="Unassembled WGS sequence"/>
</dbReference>
<dbReference type="OrthoDB" id="3742844at2"/>
<sequence length="269" mass="28664">MLTRYPARLALTDLTGWRLRGPKAVLTVMAMATRSLHRAVGFSGREDQAAGWIVKRVRDPHYCSAHSRDRDEHRALLGLPAERALVGIFGSVDARKNPPMVLDAMKAAGIDATLVVAGGFDDEVRAWAAALGETDRARVFLRDEFLDNDVLDRFVASVDVVPLALTNNGPSGIMGKAQAAGVPVVTAGSRVRAREVELTGTGIACDFTVEALGDAMRRALAGEVVGVVGVGDGTPVDEVSADEFAMTLLGVDAEGRPYDRRRATTGGRR</sequence>
<comment type="caution">
    <text evidence="3">The sequence shown here is derived from an EMBL/GenBank/DDBJ whole genome shotgun (WGS) entry which is preliminary data.</text>
</comment>
<dbReference type="InterPro" id="IPR001296">
    <property type="entry name" value="Glyco_trans_1"/>
</dbReference>
<feature type="domain" description="Glycosyl transferase family 1" evidence="2">
    <location>
        <begin position="69"/>
        <end position="222"/>
    </location>
</feature>
<dbReference type="SUPFAM" id="SSF53756">
    <property type="entry name" value="UDP-Glycosyltransferase/glycogen phosphorylase"/>
    <property type="match status" value="1"/>
</dbReference>
<evidence type="ECO:0000256" key="1">
    <source>
        <dbReference type="ARBA" id="ARBA00022679"/>
    </source>
</evidence>
<evidence type="ECO:0000313" key="4">
    <source>
        <dbReference type="Proteomes" id="UP001515100"/>
    </source>
</evidence>
<dbReference type="GO" id="GO:0016757">
    <property type="term" value="F:glycosyltransferase activity"/>
    <property type="evidence" value="ECO:0007669"/>
    <property type="project" value="InterPro"/>
</dbReference>
<evidence type="ECO:0000259" key="2">
    <source>
        <dbReference type="Pfam" id="PF00534"/>
    </source>
</evidence>
<dbReference type="EMBL" id="SDPP02000001">
    <property type="protein sequence ID" value="KAA1380748.1"/>
    <property type="molecule type" value="Genomic_DNA"/>
</dbReference>
<evidence type="ECO:0000313" key="3">
    <source>
        <dbReference type="EMBL" id="KAA1380748.1"/>
    </source>
</evidence>
<gene>
    <name evidence="3" type="ORF">ESP62_006195</name>
</gene>
<protein>
    <submittedName>
        <fullName evidence="3">Glycosyltransferase family 4 protein</fullName>
    </submittedName>
</protein>
<proteinExistence type="predicted"/>
<organism evidence="3 4">
    <name type="scientific">Aeromicrobium fastidiosum</name>
    <dbReference type="NCBI Taxonomy" id="52699"/>
    <lineage>
        <taxon>Bacteria</taxon>
        <taxon>Bacillati</taxon>
        <taxon>Actinomycetota</taxon>
        <taxon>Actinomycetes</taxon>
        <taxon>Propionibacteriales</taxon>
        <taxon>Nocardioidaceae</taxon>
        <taxon>Aeromicrobium</taxon>
    </lineage>
</organism>
<keyword evidence="1" id="KW-0808">Transferase</keyword>
<dbReference type="Pfam" id="PF00534">
    <property type="entry name" value="Glycos_transf_1"/>
    <property type="match status" value="1"/>
</dbReference>
<accession>A0A641AV89</accession>